<reference evidence="9" key="1">
    <citation type="submission" date="2016-04" db="UniProtKB">
        <authorList>
            <consortium name="WormBaseParasite"/>
        </authorList>
    </citation>
    <scope>IDENTIFICATION</scope>
</reference>
<dbReference type="SUPFAM" id="SSF57959">
    <property type="entry name" value="Leucine zipper domain"/>
    <property type="match status" value="1"/>
</dbReference>
<dbReference type="PANTHER" id="PTHR11462">
    <property type="entry name" value="JUN TRANSCRIPTION FACTOR-RELATED"/>
    <property type="match status" value="1"/>
</dbReference>
<dbReference type="InterPro" id="IPR050946">
    <property type="entry name" value="AP-1_TF_bZIP"/>
</dbReference>
<dbReference type="PRINTS" id="PR00043">
    <property type="entry name" value="LEUZIPPRJUN"/>
</dbReference>
<keyword evidence="2" id="KW-0805">Transcription regulation</keyword>
<evidence type="ECO:0000256" key="2">
    <source>
        <dbReference type="ARBA" id="ARBA00023015"/>
    </source>
</evidence>
<evidence type="ECO:0000256" key="4">
    <source>
        <dbReference type="ARBA" id="ARBA00023163"/>
    </source>
</evidence>
<keyword evidence="3" id="KW-0238">DNA-binding</keyword>
<sequence>MLRSDVEFRKPQMSTIPSSAAATADLSSANTTLKQLKNSFHLDFSSANSSKKQTFSSDLLDIIKASPTIGKMFSQASTTTPTPTKLLYPSEVTLAQRQYAQDALTQVQQLNGFVPSPALLNSPSFLAPLIQSVTSSSSSNDETRTVTSPVLASPSRESLSVIMQAAMSGMGSLAGYGFTQLTPTQLAPYAVPTSSSTMTTSVLHQHQHHAHPISSANSANTALHFDDITVKSELPGCSSVASILSDSLKERSTYETYTTSESNEMEGCTSSIRSSVSPRSQEEHIFVGPFPNDSYDALEQEKKKLERKRARNRLAATKCRQKKLQKINDLEKQVEEEKLRANRLNEDLKHLEASIAQLRQLLQEHHNNGCTVSAKAIST</sequence>
<evidence type="ECO:0000256" key="3">
    <source>
        <dbReference type="ARBA" id="ARBA00023125"/>
    </source>
</evidence>
<dbReference type="OrthoDB" id="2187714at2759"/>
<protein>
    <submittedName>
        <fullName evidence="9">BZIP domain-containing protein</fullName>
    </submittedName>
</protein>
<dbReference type="CDD" id="cd14696">
    <property type="entry name" value="bZIP_Jun"/>
    <property type="match status" value="1"/>
</dbReference>
<name>A0A158RBM5_THECL</name>
<evidence type="ECO:0000256" key="5">
    <source>
        <dbReference type="SAM" id="Coils"/>
    </source>
</evidence>
<dbReference type="STRING" id="103827.A0A158RBM5"/>
<dbReference type="EMBL" id="UYYF01004316">
    <property type="protein sequence ID" value="VDN02224.1"/>
    <property type="molecule type" value="Genomic_DNA"/>
</dbReference>
<evidence type="ECO:0000313" key="7">
    <source>
        <dbReference type="EMBL" id="VDN02224.1"/>
    </source>
</evidence>
<organism evidence="9">
    <name type="scientific">Thelazia callipaeda</name>
    <name type="common">Oriental eyeworm</name>
    <name type="synonym">Parasitic nematode</name>
    <dbReference type="NCBI Taxonomy" id="103827"/>
    <lineage>
        <taxon>Eukaryota</taxon>
        <taxon>Metazoa</taxon>
        <taxon>Ecdysozoa</taxon>
        <taxon>Nematoda</taxon>
        <taxon>Chromadorea</taxon>
        <taxon>Rhabditida</taxon>
        <taxon>Spirurina</taxon>
        <taxon>Spiruromorpha</taxon>
        <taxon>Thelazioidea</taxon>
        <taxon>Thelaziidae</taxon>
        <taxon>Thelazia</taxon>
    </lineage>
</organism>
<feature type="coiled-coil region" evidence="5">
    <location>
        <begin position="295"/>
        <end position="368"/>
    </location>
</feature>
<dbReference type="SMART" id="SM00338">
    <property type="entry name" value="BRLZ"/>
    <property type="match status" value="1"/>
</dbReference>
<evidence type="ECO:0000256" key="1">
    <source>
        <dbReference type="ARBA" id="ARBA00006882"/>
    </source>
</evidence>
<dbReference type="GO" id="GO:0042127">
    <property type="term" value="P:regulation of cell population proliferation"/>
    <property type="evidence" value="ECO:0007669"/>
    <property type="project" value="TreeGrafter"/>
</dbReference>
<dbReference type="Pfam" id="PF07716">
    <property type="entry name" value="bZIP_2"/>
    <property type="match status" value="1"/>
</dbReference>
<evidence type="ECO:0000313" key="9">
    <source>
        <dbReference type="WBParaSite" id="TCLT_0000503601-mRNA-1"/>
    </source>
</evidence>
<dbReference type="PROSITE" id="PS50217">
    <property type="entry name" value="BZIP"/>
    <property type="match status" value="1"/>
</dbReference>
<dbReference type="InterPro" id="IPR004827">
    <property type="entry name" value="bZIP"/>
</dbReference>
<evidence type="ECO:0000313" key="8">
    <source>
        <dbReference type="Proteomes" id="UP000276776"/>
    </source>
</evidence>
<dbReference type="GO" id="GO:0000981">
    <property type="term" value="F:DNA-binding transcription factor activity, RNA polymerase II-specific"/>
    <property type="evidence" value="ECO:0007669"/>
    <property type="project" value="TreeGrafter"/>
</dbReference>
<dbReference type="PROSITE" id="PS00036">
    <property type="entry name" value="BZIP_BASIC"/>
    <property type="match status" value="1"/>
</dbReference>
<dbReference type="GO" id="GO:0051726">
    <property type="term" value="P:regulation of cell cycle"/>
    <property type="evidence" value="ECO:0007669"/>
    <property type="project" value="TreeGrafter"/>
</dbReference>
<dbReference type="GO" id="GO:0005667">
    <property type="term" value="C:transcription regulator complex"/>
    <property type="evidence" value="ECO:0007669"/>
    <property type="project" value="TreeGrafter"/>
</dbReference>
<dbReference type="WBParaSite" id="TCLT_0000503601-mRNA-1">
    <property type="protein sequence ID" value="TCLT_0000503601-mRNA-1"/>
    <property type="gene ID" value="TCLT_0000503601"/>
</dbReference>
<dbReference type="InterPro" id="IPR002112">
    <property type="entry name" value="Leuzip_Jun"/>
</dbReference>
<feature type="domain" description="BZIP" evidence="6">
    <location>
        <begin position="302"/>
        <end position="365"/>
    </location>
</feature>
<gene>
    <name evidence="7" type="ORF">TCLT_LOCUS5025</name>
</gene>
<dbReference type="Gene3D" id="1.20.5.170">
    <property type="match status" value="1"/>
</dbReference>
<keyword evidence="8" id="KW-1185">Reference proteome</keyword>
<proteinExistence type="inferred from homology"/>
<dbReference type="InterPro" id="IPR046347">
    <property type="entry name" value="bZIP_sf"/>
</dbReference>
<dbReference type="OMA" id="HIKPGMG"/>
<keyword evidence="4" id="KW-0804">Transcription</keyword>
<evidence type="ECO:0000259" key="6">
    <source>
        <dbReference type="PROSITE" id="PS50217"/>
    </source>
</evidence>
<dbReference type="Proteomes" id="UP000276776">
    <property type="component" value="Unassembled WGS sequence"/>
</dbReference>
<dbReference type="AlphaFoldDB" id="A0A158RBM5"/>
<keyword evidence="5" id="KW-0175">Coiled coil</keyword>
<dbReference type="GO" id="GO:0000978">
    <property type="term" value="F:RNA polymerase II cis-regulatory region sequence-specific DNA binding"/>
    <property type="evidence" value="ECO:0007669"/>
    <property type="project" value="TreeGrafter"/>
</dbReference>
<comment type="similarity">
    <text evidence="1">Belongs to the bZIP family. Jun subfamily.</text>
</comment>
<dbReference type="PANTHER" id="PTHR11462:SF35">
    <property type="entry name" value="TRANSCRIPTION FACTOR JRA"/>
    <property type="match status" value="1"/>
</dbReference>
<accession>A0A158RBM5</accession>
<reference evidence="7 8" key="2">
    <citation type="submission" date="2018-11" db="EMBL/GenBank/DDBJ databases">
        <authorList>
            <consortium name="Pathogen Informatics"/>
        </authorList>
    </citation>
    <scope>NUCLEOTIDE SEQUENCE [LARGE SCALE GENOMIC DNA]</scope>
</reference>